<protein>
    <submittedName>
        <fullName evidence="2">Uncharacterized protein</fullName>
    </submittedName>
</protein>
<evidence type="ECO:0000313" key="3">
    <source>
        <dbReference type="Proteomes" id="UP000467841"/>
    </source>
</evidence>
<dbReference type="EMBL" id="CACVBM020001070">
    <property type="protein sequence ID" value="CAA7028602.1"/>
    <property type="molecule type" value="Genomic_DNA"/>
</dbReference>
<name>A0A6D2INE1_9BRAS</name>
<evidence type="ECO:0000256" key="1">
    <source>
        <dbReference type="SAM" id="MobiDB-lite"/>
    </source>
</evidence>
<organism evidence="2 3">
    <name type="scientific">Microthlaspi erraticum</name>
    <dbReference type="NCBI Taxonomy" id="1685480"/>
    <lineage>
        <taxon>Eukaryota</taxon>
        <taxon>Viridiplantae</taxon>
        <taxon>Streptophyta</taxon>
        <taxon>Embryophyta</taxon>
        <taxon>Tracheophyta</taxon>
        <taxon>Spermatophyta</taxon>
        <taxon>Magnoliopsida</taxon>
        <taxon>eudicotyledons</taxon>
        <taxon>Gunneridae</taxon>
        <taxon>Pentapetalae</taxon>
        <taxon>rosids</taxon>
        <taxon>malvids</taxon>
        <taxon>Brassicales</taxon>
        <taxon>Brassicaceae</taxon>
        <taxon>Coluteocarpeae</taxon>
        <taxon>Microthlaspi</taxon>
    </lineage>
</organism>
<keyword evidence="3" id="KW-1185">Reference proteome</keyword>
<dbReference type="AlphaFoldDB" id="A0A6D2INE1"/>
<dbReference type="Proteomes" id="UP000467841">
    <property type="component" value="Unassembled WGS sequence"/>
</dbReference>
<comment type="caution">
    <text evidence="2">The sequence shown here is derived from an EMBL/GenBank/DDBJ whole genome shotgun (WGS) entry which is preliminary data.</text>
</comment>
<proteinExistence type="predicted"/>
<gene>
    <name evidence="2" type="ORF">MERR_LOCUS15837</name>
</gene>
<accession>A0A6D2INE1</accession>
<feature type="region of interest" description="Disordered" evidence="1">
    <location>
        <begin position="58"/>
        <end position="96"/>
    </location>
</feature>
<reference evidence="2" key="1">
    <citation type="submission" date="2020-01" db="EMBL/GenBank/DDBJ databases">
        <authorList>
            <person name="Mishra B."/>
        </authorList>
    </citation>
    <scope>NUCLEOTIDE SEQUENCE [LARGE SCALE GENOMIC DNA]</scope>
</reference>
<sequence length="96" mass="10093">MSVLFHQIGSINVGGSDAELGRWRGRCSDCFALFSIGEASSHIEERIGEKFAFGKRGDVLTGRSGRGESLPAVEEADPPTKSGVEPGFGKPGTALI</sequence>
<evidence type="ECO:0000313" key="2">
    <source>
        <dbReference type="EMBL" id="CAA7028602.1"/>
    </source>
</evidence>